<gene>
    <name evidence="2" type="ORF">GIB67_020391</name>
</gene>
<sequence length="79" mass="8680">MQIVTMGDIFIPTSLDMGSSGKHVWLVTGASNLPSLDSASLACVKVVCAFGDSLLYLYVVVGTFRDYLWFFCCLFVDML</sequence>
<evidence type="ECO:0000256" key="1">
    <source>
        <dbReference type="SAM" id="Phobius"/>
    </source>
</evidence>
<protein>
    <submittedName>
        <fullName evidence="2">Uncharacterized protein</fullName>
    </submittedName>
</protein>
<keyword evidence="1" id="KW-0472">Membrane</keyword>
<proteinExistence type="predicted"/>
<dbReference type="Proteomes" id="UP000541444">
    <property type="component" value="Unassembled WGS sequence"/>
</dbReference>
<comment type="caution">
    <text evidence="2">The sequence shown here is derived from an EMBL/GenBank/DDBJ whole genome shotgun (WGS) entry which is preliminary data.</text>
</comment>
<evidence type="ECO:0000313" key="2">
    <source>
        <dbReference type="EMBL" id="KAF6140000.1"/>
    </source>
</evidence>
<feature type="transmembrane region" description="Helical" evidence="1">
    <location>
        <begin position="55"/>
        <end position="76"/>
    </location>
</feature>
<dbReference type="OrthoDB" id="1720565at2759"/>
<reference evidence="2 3" key="1">
    <citation type="journal article" date="2020" name="IScience">
        <title>Genome Sequencing of the Endangered Kingdonia uniflora (Circaeasteraceae, Ranunculales) Reveals Potential Mechanisms of Evolutionary Specialization.</title>
        <authorList>
            <person name="Sun Y."/>
            <person name="Deng T."/>
            <person name="Zhang A."/>
            <person name="Moore M.J."/>
            <person name="Landis J.B."/>
            <person name="Lin N."/>
            <person name="Zhang H."/>
            <person name="Zhang X."/>
            <person name="Huang J."/>
            <person name="Zhang X."/>
            <person name="Sun H."/>
            <person name="Wang H."/>
        </authorList>
    </citation>
    <scope>NUCLEOTIDE SEQUENCE [LARGE SCALE GENOMIC DNA]</scope>
    <source>
        <strain evidence="2">TB1705</strain>
        <tissue evidence="2">Leaf</tissue>
    </source>
</reference>
<organism evidence="2 3">
    <name type="scientific">Kingdonia uniflora</name>
    <dbReference type="NCBI Taxonomy" id="39325"/>
    <lineage>
        <taxon>Eukaryota</taxon>
        <taxon>Viridiplantae</taxon>
        <taxon>Streptophyta</taxon>
        <taxon>Embryophyta</taxon>
        <taxon>Tracheophyta</taxon>
        <taxon>Spermatophyta</taxon>
        <taxon>Magnoliopsida</taxon>
        <taxon>Ranunculales</taxon>
        <taxon>Circaeasteraceae</taxon>
        <taxon>Kingdonia</taxon>
    </lineage>
</organism>
<keyword evidence="1" id="KW-0812">Transmembrane</keyword>
<name>A0A7J7LBV1_9MAGN</name>
<evidence type="ECO:0000313" key="3">
    <source>
        <dbReference type="Proteomes" id="UP000541444"/>
    </source>
</evidence>
<accession>A0A7J7LBV1</accession>
<dbReference type="AlphaFoldDB" id="A0A7J7LBV1"/>
<dbReference type="EMBL" id="JACGCM010002409">
    <property type="protein sequence ID" value="KAF6140000.1"/>
    <property type="molecule type" value="Genomic_DNA"/>
</dbReference>
<keyword evidence="1" id="KW-1133">Transmembrane helix</keyword>
<keyword evidence="3" id="KW-1185">Reference proteome</keyword>